<dbReference type="RefSeq" id="XP_033535918.1">
    <property type="nucleotide sequence ID" value="XM_033679026.1"/>
</dbReference>
<evidence type="ECO:0000313" key="4">
    <source>
        <dbReference type="RefSeq" id="XP_033531338.1"/>
    </source>
</evidence>
<dbReference type="RefSeq" id="XP_033531338.1">
    <property type="nucleotide sequence ID" value="XM_033680043.1"/>
</dbReference>
<dbReference type="GeneID" id="54419596"/>
<dbReference type="EMBL" id="ML975170">
    <property type="protein sequence ID" value="KAF1809707.1"/>
    <property type="molecule type" value="Genomic_DNA"/>
</dbReference>
<reference evidence="4 5" key="3">
    <citation type="submission" date="2025-04" db="UniProtKB">
        <authorList>
            <consortium name="RefSeq"/>
        </authorList>
    </citation>
    <scope>IDENTIFICATION</scope>
    <source>
        <strain evidence="4 5">CBS 781.70</strain>
    </source>
</reference>
<proteinExistence type="predicted"/>
<protein>
    <submittedName>
        <fullName evidence="2 4">Uncharacterized protein</fullName>
    </submittedName>
</protein>
<dbReference type="AlphaFoldDB" id="A0A6G1G896"/>
<organism evidence="2">
    <name type="scientific">Eremomyces bilateralis CBS 781.70</name>
    <dbReference type="NCBI Taxonomy" id="1392243"/>
    <lineage>
        <taxon>Eukaryota</taxon>
        <taxon>Fungi</taxon>
        <taxon>Dikarya</taxon>
        <taxon>Ascomycota</taxon>
        <taxon>Pezizomycotina</taxon>
        <taxon>Dothideomycetes</taxon>
        <taxon>Dothideomycetes incertae sedis</taxon>
        <taxon>Eremomycetales</taxon>
        <taxon>Eremomycetaceae</taxon>
        <taxon>Eremomyces</taxon>
    </lineage>
</organism>
<dbReference type="EMBL" id="ML975153">
    <property type="protein sequence ID" value="KAF1814287.1"/>
    <property type="molecule type" value="Genomic_DNA"/>
</dbReference>
<evidence type="ECO:0000313" key="3">
    <source>
        <dbReference type="Proteomes" id="UP000504638"/>
    </source>
</evidence>
<reference evidence="2 4" key="1">
    <citation type="submission" date="2020-01" db="EMBL/GenBank/DDBJ databases">
        <authorList>
            <consortium name="DOE Joint Genome Institute"/>
            <person name="Haridas S."/>
            <person name="Albert R."/>
            <person name="Binder M."/>
            <person name="Bloem J."/>
            <person name="Labutti K."/>
            <person name="Salamov A."/>
            <person name="Andreopoulos B."/>
            <person name="Baker S.E."/>
            <person name="Barry K."/>
            <person name="Bills G."/>
            <person name="Bluhm B.H."/>
            <person name="Cannon C."/>
            <person name="Castanera R."/>
            <person name="Culley D.E."/>
            <person name="Daum C."/>
            <person name="Ezra D."/>
            <person name="Gonzalez J.B."/>
            <person name="Henrissat B."/>
            <person name="Kuo A."/>
            <person name="Liang C."/>
            <person name="Lipzen A."/>
            <person name="Lutzoni F."/>
            <person name="Magnuson J."/>
            <person name="Mondo S."/>
            <person name="Nolan M."/>
            <person name="Ohm R."/>
            <person name="Pangilinan J."/>
            <person name="Park H.-J."/>
            <person name="Ramirez L."/>
            <person name="Alfaro M."/>
            <person name="Sun H."/>
            <person name="Tritt A."/>
            <person name="Yoshinaga Y."/>
            <person name="Zwiers L.-H."/>
            <person name="Turgeon B.G."/>
            <person name="Goodwin S.B."/>
            <person name="Spatafora J.W."/>
            <person name="Crous P.W."/>
            <person name="Grigoriev I.V."/>
        </authorList>
    </citation>
    <scope>NUCLEOTIDE SEQUENCE</scope>
    <source>
        <strain evidence="2 4">CBS 781.70</strain>
    </source>
</reference>
<reference evidence="4 5" key="2">
    <citation type="submission" date="2020-04" db="EMBL/GenBank/DDBJ databases">
        <authorList>
            <consortium name="NCBI Genome Project"/>
        </authorList>
    </citation>
    <scope>NUCLEOTIDE SEQUENCE</scope>
    <source>
        <strain evidence="4 5">CBS 781.70</strain>
    </source>
</reference>
<gene>
    <name evidence="2 5" type="ORF">P152DRAFT_456529</name>
    <name evidence="1 4" type="ORF">P152DRAFT_461084</name>
</gene>
<accession>A0A6G1G896</accession>
<name>A0A6G1G896_9PEZI</name>
<evidence type="ECO:0000313" key="1">
    <source>
        <dbReference type="EMBL" id="KAF1809707.1"/>
    </source>
</evidence>
<evidence type="ECO:0000313" key="2">
    <source>
        <dbReference type="EMBL" id="KAF1814287.1"/>
    </source>
</evidence>
<keyword evidence="3" id="KW-1185">Reference proteome</keyword>
<sequence length="79" mass="8319">MIKVRPLAGVGVDGGKETAFVCLRPALVVVFADFVVFELAALPLSLVELPFEFDFVAFFIGRRPTAGASLACTTLSGVS</sequence>
<evidence type="ECO:0000313" key="5">
    <source>
        <dbReference type="RefSeq" id="XP_033535918.1"/>
    </source>
</evidence>
<dbReference type="Proteomes" id="UP000504638">
    <property type="component" value="Unplaced"/>
</dbReference>